<dbReference type="RefSeq" id="WP_263124524.1">
    <property type="nucleotide sequence ID" value="NZ_CP106753.1"/>
</dbReference>
<name>A0ABY6DL97_9NEIS</name>
<protein>
    <recommendedName>
        <fullName evidence="3">DUF2235 domain-containing protein</fullName>
    </recommendedName>
</protein>
<gene>
    <name evidence="1" type="ORF">N8I74_17745</name>
</gene>
<keyword evidence="2" id="KW-1185">Reference proteome</keyword>
<evidence type="ECO:0000313" key="1">
    <source>
        <dbReference type="EMBL" id="UXY15134.1"/>
    </source>
</evidence>
<proteinExistence type="predicted"/>
<dbReference type="Proteomes" id="UP001061302">
    <property type="component" value="Chromosome"/>
</dbReference>
<organism evidence="1 2">
    <name type="scientific">Chitiniphilus purpureus</name>
    <dbReference type="NCBI Taxonomy" id="2981137"/>
    <lineage>
        <taxon>Bacteria</taxon>
        <taxon>Pseudomonadati</taxon>
        <taxon>Pseudomonadota</taxon>
        <taxon>Betaproteobacteria</taxon>
        <taxon>Neisseriales</taxon>
        <taxon>Chitinibacteraceae</taxon>
        <taxon>Chitiniphilus</taxon>
    </lineage>
</organism>
<evidence type="ECO:0008006" key="3">
    <source>
        <dbReference type="Google" id="ProtNLM"/>
    </source>
</evidence>
<dbReference type="EMBL" id="CP106753">
    <property type="protein sequence ID" value="UXY15134.1"/>
    <property type="molecule type" value="Genomic_DNA"/>
</dbReference>
<evidence type="ECO:0000313" key="2">
    <source>
        <dbReference type="Proteomes" id="UP001061302"/>
    </source>
</evidence>
<sequence length="153" mass="17318">MSTRFAEKLDRKNPLDLKQAEEEISKRNIDQPNCLRCEEDIYLGFFFDGTNNNKYRDTPGNCHSNVARLYEAYVGYPTVSQLAIARGSPLPDKKAVWPSTLSSARDNYRKTDIPGVDTPFQPFGPEQCLALTDRRGHSAHLSCLRALPCFYAI</sequence>
<accession>A0ABY6DL97</accession>
<reference evidence="1" key="1">
    <citation type="submission" date="2022-10" db="EMBL/GenBank/DDBJ databases">
        <title>Chitiniphilus purpureus sp. nov., a novel chitin-degrading bacterium isolated from crawfish pond sediment.</title>
        <authorList>
            <person name="Li K."/>
        </authorList>
    </citation>
    <scope>NUCLEOTIDE SEQUENCE</scope>
    <source>
        <strain evidence="1">CD1</strain>
    </source>
</reference>